<dbReference type="GO" id="GO:0003824">
    <property type="term" value="F:catalytic activity"/>
    <property type="evidence" value="ECO:0007669"/>
    <property type="project" value="InterPro"/>
</dbReference>
<dbReference type="PRINTS" id="PR00332">
    <property type="entry name" value="HISTRIAD"/>
</dbReference>
<dbReference type="CDD" id="cd01276">
    <property type="entry name" value="PKCI_related"/>
    <property type="match status" value="1"/>
</dbReference>
<dbReference type="AlphaFoldDB" id="A0A1G2KUW7"/>
<dbReference type="InterPro" id="IPR019808">
    <property type="entry name" value="Histidine_triad_CS"/>
</dbReference>
<comment type="caution">
    <text evidence="5">The sequence shown here is derived from an EMBL/GenBank/DDBJ whole genome shotgun (WGS) entry which is preliminary data.</text>
</comment>
<dbReference type="PROSITE" id="PS00892">
    <property type="entry name" value="HIT_1"/>
    <property type="match status" value="1"/>
</dbReference>
<dbReference type="Gene3D" id="3.30.428.10">
    <property type="entry name" value="HIT-like"/>
    <property type="match status" value="1"/>
</dbReference>
<name>A0A1G2KUW7_9BACT</name>
<dbReference type="EMBL" id="MHQL01000041">
    <property type="protein sequence ID" value="OHA02251.1"/>
    <property type="molecule type" value="Genomic_DNA"/>
</dbReference>
<evidence type="ECO:0000256" key="2">
    <source>
        <dbReference type="PIRSR" id="PIRSR601310-3"/>
    </source>
</evidence>
<dbReference type="InterPro" id="IPR011146">
    <property type="entry name" value="HIT-like"/>
</dbReference>
<evidence type="ECO:0000313" key="6">
    <source>
        <dbReference type="Proteomes" id="UP000177811"/>
    </source>
</evidence>
<feature type="domain" description="HIT" evidence="4">
    <location>
        <begin position="4"/>
        <end position="112"/>
    </location>
</feature>
<dbReference type="Pfam" id="PF11969">
    <property type="entry name" value="DcpS_C"/>
    <property type="match status" value="1"/>
</dbReference>
<accession>A0A1G2KUW7</accession>
<proteinExistence type="predicted"/>
<evidence type="ECO:0000259" key="4">
    <source>
        <dbReference type="PROSITE" id="PS51084"/>
    </source>
</evidence>
<evidence type="ECO:0000256" key="1">
    <source>
        <dbReference type="PIRSR" id="PIRSR601310-1"/>
    </source>
</evidence>
<protein>
    <submittedName>
        <fullName evidence="5">Histidine triad nucleotide-binding protein</fullName>
    </submittedName>
</protein>
<organism evidence="5 6">
    <name type="scientific">Candidatus Sungbacteria bacterium RIFCSPHIGHO2_02_FULL_51_29</name>
    <dbReference type="NCBI Taxonomy" id="1802273"/>
    <lineage>
        <taxon>Bacteria</taxon>
        <taxon>Candidatus Sungiibacteriota</taxon>
    </lineage>
</organism>
<feature type="active site" description="Tele-AMP-histidine intermediate" evidence="1">
    <location>
        <position position="97"/>
    </location>
</feature>
<dbReference type="PROSITE" id="PS51084">
    <property type="entry name" value="HIT_2"/>
    <property type="match status" value="1"/>
</dbReference>
<dbReference type="Proteomes" id="UP000177811">
    <property type="component" value="Unassembled WGS sequence"/>
</dbReference>
<evidence type="ECO:0000256" key="3">
    <source>
        <dbReference type="PROSITE-ProRule" id="PRU00464"/>
    </source>
</evidence>
<dbReference type="InterPro" id="IPR036265">
    <property type="entry name" value="HIT-like_sf"/>
</dbReference>
<evidence type="ECO:0000313" key="5">
    <source>
        <dbReference type="EMBL" id="OHA02251.1"/>
    </source>
</evidence>
<dbReference type="InterPro" id="IPR001310">
    <property type="entry name" value="Histidine_triad_HIT"/>
</dbReference>
<dbReference type="PANTHER" id="PTHR23089">
    <property type="entry name" value="HISTIDINE TRIAD HIT PROTEIN"/>
    <property type="match status" value="1"/>
</dbReference>
<gene>
    <name evidence="5" type="ORF">A3C16_04095</name>
</gene>
<feature type="short sequence motif" description="Histidine triad motif" evidence="2 3">
    <location>
        <begin position="95"/>
        <end position="99"/>
    </location>
</feature>
<dbReference type="SUPFAM" id="SSF54197">
    <property type="entry name" value="HIT-like"/>
    <property type="match status" value="1"/>
</dbReference>
<sequence>MDCIFCKIIQKEVPSDVFYENDDVFVFNDMHPKAPVHLLVIPKVHIQSIAHLEDGQRDIIGDIFLAARDMARKKGLVGYKLLVNVGHDGGQIIDHLHIHLLGGWERGGKAGISI</sequence>
<reference evidence="5 6" key="1">
    <citation type="journal article" date="2016" name="Nat. Commun.">
        <title>Thousands of microbial genomes shed light on interconnected biogeochemical processes in an aquifer system.</title>
        <authorList>
            <person name="Anantharaman K."/>
            <person name="Brown C.T."/>
            <person name="Hug L.A."/>
            <person name="Sharon I."/>
            <person name="Castelle C.J."/>
            <person name="Probst A.J."/>
            <person name="Thomas B.C."/>
            <person name="Singh A."/>
            <person name="Wilkins M.J."/>
            <person name="Karaoz U."/>
            <person name="Brodie E.L."/>
            <person name="Williams K.H."/>
            <person name="Hubbard S.S."/>
            <person name="Banfield J.F."/>
        </authorList>
    </citation>
    <scope>NUCLEOTIDE SEQUENCE [LARGE SCALE GENOMIC DNA]</scope>
</reference>